<dbReference type="OrthoDB" id="1748577at2759"/>
<comment type="caution">
    <text evidence="12">The sequence shown here is derived from an EMBL/GenBank/DDBJ whole genome shotgun (WGS) entry which is preliminary data.</text>
</comment>
<proteinExistence type="inferred from homology"/>
<dbReference type="SUPFAM" id="SSF48592">
    <property type="entry name" value="GroEL equatorial domain-like"/>
    <property type="match status" value="1"/>
</dbReference>
<dbReference type="InterPro" id="IPR027410">
    <property type="entry name" value="TCP-1-like_intermed_sf"/>
</dbReference>
<dbReference type="GO" id="GO:0140662">
    <property type="term" value="F:ATP-dependent protein folding chaperone"/>
    <property type="evidence" value="ECO:0007669"/>
    <property type="project" value="InterPro"/>
</dbReference>
<dbReference type="InterPro" id="IPR027409">
    <property type="entry name" value="GroEL-like_apical_dom_sf"/>
</dbReference>
<dbReference type="PANTHER" id="PTHR11353">
    <property type="entry name" value="CHAPERONIN"/>
    <property type="match status" value="1"/>
</dbReference>
<dbReference type="OMA" id="WGLKYAV"/>
<dbReference type="Gene3D" id="3.30.260.10">
    <property type="entry name" value="TCP-1-like chaperonin intermediate domain"/>
    <property type="match status" value="1"/>
</dbReference>
<dbReference type="PROSITE" id="PS00750">
    <property type="entry name" value="TCP1_1"/>
    <property type="match status" value="1"/>
</dbReference>
<dbReference type="GO" id="GO:0016887">
    <property type="term" value="F:ATP hydrolysis activity"/>
    <property type="evidence" value="ECO:0007669"/>
    <property type="project" value="InterPro"/>
</dbReference>
<dbReference type="GO" id="GO:0051082">
    <property type="term" value="F:unfolded protein binding"/>
    <property type="evidence" value="ECO:0007669"/>
    <property type="project" value="InterPro"/>
</dbReference>
<dbReference type="GO" id="GO:0005737">
    <property type="term" value="C:cytoplasm"/>
    <property type="evidence" value="ECO:0007669"/>
    <property type="project" value="UniProtKB-SubCell"/>
</dbReference>
<evidence type="ECO:0000256" key="8">
    <source>
        <dbReference type="ARBA" id="ARBA00023186"/>
    </source>
</evidence>
<dbReference type="AlphaFoldDB" id="A0A0N1IM41"/>
<dbReference type="VEuPathDB" id="TriTrypDB:Lsey_0025_0420"/>
<dbReference type="PRINTS" id="PR00304">
    <property type="entry name" value="TCOMPLEXTCP1"/>
</dbReference>
<evidence type="ECO:0000313" key="12">
    <source>
        <dbReference type="EMBL" id="KPI89395.1"/>
    </source>
</evidence>
<organism evidence="12 13">
    <name type="scientific">Leptomonas seymouri</name>
    <dbReference type="NCBI Taxonomy" id="5684"/>
    <lineage>
        <taxon>Eukaryota</taxon>
        <taxon>Discoba</taxon>
        <taxon>Euglenozoa</taxon>
        <taxon>Kinetoplastea</taxon>
        <taxon>Metakinetoplastina</taxon>
        <taxon>Trypanosomatida</taxon>
        <taxon>Trypanosomatidae</taxon>
        <taxon>Leishmaniinae</taxon>
        <taxon>Leptomonas</taxon>
    </lineage>
</organism>
<dbReference type="FunFam" id="3.50.7.10:FF:000008">
    <property type="entry name" value="T-complex protein 1 subunit theta"/>
    <property type="match status" value="1"/>
</dbReference>
<comment type="similarity">
    <text evidence="2 11">Belongs to the TCP-1 chaperonin family.</text>
</comment>
<dbReference type="EMBL" id="LJSK01000025">
    <property type="protein sequence ID" value="KPI89395.1"/>
    <property type="molecule type" value="Genomic_DNA"/>
</dbReference>
<keyword evidence="3" id="KW-0963">Cytoplasm</keyword>
<dbReference type="Gene3D" id="1.10.560.10">
    <property type="entry name" value="GroEL-like equatorial domain"/>
    <property type="match status" value="1"/>
</dbReference>
<reference evidence="12 13" key="1">
    <citation type="journal article" date="2015" name="PLoS Pathog.">
        <title>Leptomonas seymouri: Adaptations to the Dixenous Life Cycle Analyzed by Genome Sequencing, Transcriptome Profiling and Co-infection with Leishmania donovani.</title>
        <authorList>
            <person name="Kraeva N."/>
            <person name="Butenko A."/>
            <person name="Hlavacova J."/>
            <person name="Kostygov A."/>
            <person name="Myskova J."/>
            <person name="Grybchuk D."/>
            <person name="Lestinova T."/>
            <person name="Votypka J."/>
            <person name="Volf P."/>
            <person name="Opperdoes F."/>
            <person name="Flegontov P."/>
            <person name="Lukes J."/>
            <person name="Yurchenko V."/>
        </authorList>
    </citation>
    <scope>NUCLEOTIDE SEQUENCE [LARGE SCALE GENOMIC DNA]</scope>
    <source>
        <strain evidence="12 13">ATCC 30220</strain>
    </source>
</reference>
<dbReference type="SUPFAM" id="SSF54849">
    <property type="entry name" value="GroEL-intermediate domain like"/>
    <property type="match status" value="1"/>
</dbReference>
<evidence type="ECO:0000256" key="3">
    <source>
        <dbReference type="ARBA" id="ARBA00022490"/>
    </source>
</evidence>
<sequence>MSFMQTGPQTMLKDGSTFMDDPVMKNIEACRELAKITRSSLGPNGLCKLVINHLNKLFVTHDAATILRELEVEHPAAKLLVQASNAMQEEVGDGTNFVVTLCGELLSQAEPLVRMGLHPSDIIEGYKKAGNKSLELLEAMACKTADDCLLKDHVTEAIRTAIASKQYGYEGFLADLVADACINVCPSNVRSFNVDNVRVVKLDGESIFSSKLVRGFVIGRSMESNLKHIKNAKIAVYSCAVDVPSLETKGTALIENAEDLIQYSRKEEEIMQEIIENIHKSGANLIVSNSSFGDLAMHFINRLGMMAVRVPSKFELRRLCAAVGSRVLTRLDAPTMEDMGGCDSVDVVDIGGKHVTVFAQDKDDSKLSTIVVRGATQNVLDDVERAIDDGVNVFKALTKDKRLVAGAGAVEMELQKELTRYAEANPGLDQYAVRKFASSFEVVARTLAEVSGFNGTDVVTQLEADHNAGKKYQGVNITDGTTLDAVEAGIIEPYLTKFWAIRLATDTVLTVLSVNLIIVARQAGGPKNRPDQARDAD</sequence>
<evidence type="ECO:0000256" key="1">
    <source>
        <dbReference type="ARBA" id="ARBA00004496"/>
    </source>
</evidence>
<dbReference type="Pfam" id="PF00118">
    <property type="entry name" value="Cpn60_TCP1"/>
    <property type="match status" value="1"/>
</dbReference>
<evidence type="ECO:0000313" key="13">
    <source>
        <dbReference type="Proteomes" id="UP000038009"/>
    </source>
</evidence>
<accession>A0A0N1IM41</accession>
<dbReference type="SUPFAM" id="SSF52029">
    <property type="entry name" value="GroEL apical domain-like"/>
    <property type="match status" value="1"/>
</dbReference>
<dbReference type="InterPro" id="IPR012721">
    <property type="entry name" value="Chap_CCT_theta"/>
</dbReference>
<keyword evidence="5 11" id="KW-0067">ATP-binding</keyword>
<comment type="function">
    <text evidence="9">Implicated in mitochondrial protein import and macromolecular assembly. May facilitate the correct folding of imported proteins. May also prevent misfolding and promote the refolding and proper assembly of unfolded polypeptides generated under stress conditions in the mitochondrial matrix.</text>
</comment>
<keyword evidence="4 11" id="KW-0547">Nucleotide-binding</keyword>
<dbReference type="Proteomes" id="UP000038009">
    <property type="component" value="Unassembled WGS sequence"/>
</dbReference>
<evidence type="ECO:0000256" key="11">
    <source>
        <dbReference type="RuleBase" id="RU004187"/>
    </source>
</evidence>
<keyword evidence="13" id="KW-1185">Reference proteome</keyword>
<evidence type="ECO:0000256" key="6">
    <source>
        <dbReference type="ARBA" id="ARBA00022946"/>
    </source>
</evidence>
<evidence type="ECO:0000256" key="2">
    <source>
        <dbReference type="ARBA" id="ARBA00008020"/>
    </source>
</evidence>
<evidence type="ECO:0000256" key="10">
    <source>
        <dbReference type="ARBA" id="ARBA00029602"/>
    </source>
</evidence>
<dbReference type="Gene3D" id="3.50.7.10">
    <property type="entry name" value="GroEL"/>
    <property type="match status" value="1"/>
</dbReference>
<keyword evidence="8 11" id="KW-0143">Chaperone</keyword>
<evidence type="ECO:0000256" key="4">
    <source>
        <dbReference type="ARBA" id="ARBA00022741"/>
    </source>
</evidence>
<keyword evidence="7" id="KW-0346">Stress response</keyword>
<protein>
    <recommendedName>
        <fullName evidence="10">CCT-theta</fullName>
    </recommendedName>
</protein>
<evidence type="ECO:0000256" key="7">
    <source>
        <dbReference type="ARBA" id="ARBA00023016"/>
    </source>
</evidence>
<dbReference type="CDD" id="cd03341">
    <property type="entry name" value="TCP1_theta"/>
    <property type="match status" value="1"/>
</dbReference>
<evidence type="ECO:0000256" key="9">
    <source>
        <dbReference type="ARBA" id="ARBA00025467"/>
    </source>
</evidence>
<gene>
    <name evidence="12" type="ORF">ABL78_1521</name>
</gene>
<dbReference type="InterPro" id="IPR017998">
    <property type="entry name" value="Chaperone_TCP-1"/>
</dbReference>
<dbReference type="InterPro" id="IPR002194">
    <property type="entry name" value="Chaperonin_TCP-1_CS"/>
</dbReference>
<dbReference type="InterPro" id="IPR027413">
    <property type="entry name" value="GROEL-like_equatorial_sf"/>
</dbReference>
<comment type="subcellular location">
    <subcellularLocation>
        <location evidence="1">Cytoplasm</location>
    </subcellularLocation>
</comment>
<dbReference type="GO" id="GO:0005524">
    <property type="term" value="F:ATP binding"/>
    <property type="evidence" value="ECO:0007669"/>
    <property type="project" value="UniProtKB-KW"/>
</dbReference>
<keyword evidence="6" id="KW-0809">Transit peptide</keyword>
<dbReference type="NCBIfam" id="TIGR02346">
    <property type="entry name" value="chap_CCT_theta"/>
    <property type="match status" value="1"/>
</dbReference>
<evidence type="ECO:0000256" key="5">
    <source>
        <dbReference type="ARBA" id="ARBA00022840"/>
    </source>
</evidence>
<dbReference type="InterPro" id="IPR002423">
    <property type="entry name" value="Cpn60/GroEL/TCP-1"/>
</dbReference>
<name>A0A0N1IM41_LEPSE</name>